<dbReference type="Gene3D" id="1.10.8.60">
    <property type="match status" value="1"/>
</dbReference>
<feature type="region of interest" description="Disordered" evidence="12">
    <location>
        <begin position="482"/>
        <end position="509"/>
    </location>
</feature>
<proteinExistence type="inferred from homology"/>
<dbReference type="SUPFAM" id="SSF48019">
    <property type="entry name" value="post-AAA+ oligomerization domain-like"/>
    <property type="match status" value="1"/>
</dbReference>
<keyword evidence="4 11" id="KW-0235">DNA replication</keyword>
<evidence type="ECO:0000256" key="5">
    <source>
        <dbReference type="ARBA" id="ARBA00022723"/>
    </source>
</evidence>
<dbReference type="InterPro" id="IPR022754">
    <property type="entry name" value="DNA_pol_III_gamma-3"/>
</dbReference>
<dbReference type="NCBIfam" id="TIGR01128">
    <property type="entry name" value="holA"/>
    <property type="match status" value="1"/>
</dbReference>
<evidence type="ECO:0000256" key="12">
    <source>
        <dbReference type="SAM" id="MobiDB-lite"/>
    </source>
</evidence>
<dbReference type="Proteomes" id="UP001207337">
    <property type="component" value="Unassembled WGS sequence"/>
</dbReference>
<feature type="compositionally biased region" description="Basic and acidic residues" evidence="12">
    <location>
        <begin position="423"/>
        <end position="434"/>
    </location>
</feature>
<dbReference type="PRINTS" id="PR00300">
    <property type="entry name" value="CLPPROTEASEA"/>
</dbReference>
<dbReference type="Gene3D" id="1.20.272.10">
    <property type="match status" value="1"/>
</dbReference>
<name>A0ABT3Q0R1_9BACT</name>
<dbReference type="PANTHER" id="PTHR11669">
    <property type="entry name" value="REPLICATION FACTOR C / DNA POLYMERASE III GAMMA-TAU SUBUNIT"/>
    <property type="match status" value="1"/>
</dbReference>
<reference evidence="14 15" key="1">
    <citation type="submission" date="2021-11" db="EMBL/GenBank/DDBJ databases">
        <title>Aliifidinibius sp. nov., a new bacterium isolated from saline soil.</title>
        <authorList>
            <person name="Galisteo C."/>
            <person name="De La Haba R."/>
            <person name="Sanchez-Porro C."/>
            <person name="Ventosa A."/>
        </authorList>
    </citation>
    <scope>NUCLEOTIDE SEQUENCE [LARGE SCALE GENOMIC DNA]</scope>
    <source>
        <strain evidence="14 15">KACC 190600</strain>
    </source>
</reference>
<dbReference type="InterPro" id="IPR050238">
    <property type="entry name" value="DNA_Rep/Repair_Clamp_Loader"/>
</dbReference>
<comment type="catalytic activity">
    <reaction evidence="10 11">
        <text>DNA(n) + a 2'-deoxyribonucleoside 5'-triphosphate = DNA(n+1) + diphosphate</text>
        <dbReference type="Rhea" id="RHEA:22508"/>
        <dbReference type="Rhea" id="RHEA-COMP:17339"/>
        <dbReference type="Rhea" id="RHEA-COMP:17340"/>
        <dbReference type="ChEBI" id="CHEBI:33019"/>
        <dbReference type="ChEBI" id="CHEBI:61560"/>
        <dbReference type="ChEBI" id="CHEBI:173112"/>
        <dbReference type="EC" id="2.7.7.7"/>
    </reaction>
</comment>
<dbReference type="InterPro" id="IPR005790">
    <property type="entry name" value="DNA_polIII_delta"/>
</dbReference>
<dbReference type="EMBL" id="JAJNDC010000003">
    <property type="protein sequence ID" value="MCW9713708.1"/>
    <property type="molecule type" value="Genomic_DNA"/>
</dbReference>
<evidence type="ECO:0000313" key="15">
    <source>
        <dbReference type="Proteomes" id="UP001207337"/>
    </source>
</evidence>
<keyword evidence="9 11" id="KW-0239">DNA-directed DNA polymerase</keyword>
<dbReference type="Pfam" id="PF12169">
    <property type="entry name" value="DNA_pol3_gamma3"/>
    <property type="match status" value="1"/>
</dbReference>
<dbReference type="SUPFAM" id="SSF52540">
    <property type="entry name" value="P-loop containing nucleoside triphosphate hydrolases"/>
    <property type="match status" value="1"/>
</dbReference>
<dbReference type="SMART" id="SM00382">
    <property type="entry name" value="AAA"/>
    <property type="match status" value="1"/>
</dbReference>
<evidence type="ECO:0000259" key="13">
    <source>
        <dbReference type="SMART" id="SM00382"/>
    </source>
</evidence>
<evidence type="ECO:0000256" key="2">
    <source>
        <dbReference type="ARBA" id="ARBA00022679"/>
    </source>
</evidence>
<evidence type="ECO:0000256" key="3">
    <source>
        <dbReference type="ARBA" id="ARBA00022695"/>
    </source>
</evidence>
<dbReference type="NCBIfam" id="TIGR02397">
    <property type="entry name" value="dnaX_nterm"/>
    <property type="match status" value="1"/>
</dbReference>
<keyword evidence="2 11" id="KW-0808">Transferase</keyword>
<dbReference type="InterPro" id="IPR027417">
    <property type="entry name" value="P-loop_NTPase"/>
</dbReference>
<feature type="domain" description="AAA+ ATPase" evidence="13">
    <location>
        <begin position="39"/>
        <end position="180"/>
    </location>
</feature>
<gene>
    <name evidence="11 14" type="primary">dnaX</name>
    <name evidence="14" type="ORF">LQ318_12420</name>
</gene>
<evidence type="ECO:0000256" key="4">
    <source>
        <dbReference type="ARBA" id="ARBA00022705"/>
    </source>
</evidence>
<dbReference type="NCBIfam" id="NF004046">
    <property type="entry name" value="PRK05563.1"/>
    <property type="match status" value="1"/>
</dbReference>
<dbReference type="Gene3D" id="3.40.50.300">
    <property type="entry name" value="P-loop containing nucleotide triphosphate hydrolases"/>
    <property type="match status" value="1"/>
</dbReference>
<evidence type="ECO:0000256" key="10">
    <source>
        <dbReference type="ARBA" id="ARBA00049244"/>
    </source>
</evidence>
<feature type="compositionally biased region" description="Polar residues" evidence="12">
    <location>
        <begin position="482"/>
        <end position="492"/>
    </location>
</feature>
<keyword evidence="3 11" id="KW-0548">Nucleotidyltransferase</keyword>
<dbReference type="PANTHER" id="PTHR11669:SF0">
    <property type="entry name" value="PROTEIN STICHEL-LIKE 2"/>
    <property type="match status" value="1"/>
</dbReference>
<evidence type="ECO:0000256" key="8">
    <source>
        <dbReference type="ARBA" id="ARBA00022840"/>
    </source>
</evidence>
<dbReference type="InterPro" id="IPR008921">
    <property type="entry name" value="DNA_pol3_clamp-load_cplx_C"/>
</dbReference>
<keyword evidence="6 11" id="KW-0547">Nucleotide-binding</keyword>
<feature type="region of interest" description="Disordered" evidence="12">
    <location>
        <begin position="371"/>
        <end position="448"/>
    </location>
</feature>
<sequence length="635" mass="72286">MSDNYRALTRTYRPTSFDDIVSQKHVSNTLKNAIKQNRLAHAYMFCGPRGVGKTTMARVLARTVNEIDQQIDGESLNQTLNVVEIDAASNNKVDDIRDLRERVRIPPQNGRYKVYIIDEVHMLSKSAFNALLKTLEEPPDHIIFIFATTEPHKVLPTILSRVQRFDFKRISIDEIVDRLRSVAKNEGIQIDDESLHVIAKKADGALRDALGLLDQAISFCGNDIQHEELLRALNVVSTERMFDFMNTVEQQDASKGLELINDLLQEGYDIQEYLVGLAEHIRNLYVAKSSAKMHLVEASPDTKKRYKQAAKSFSEDDLIRMLHMVSEAQYKIKEAQQPKIQFEITLLKLIHMERRKNLDTLVSELQQLKKKLSNQPAVTTDTDADTQTASSDLQQDSSTEKKEIKPDSNVSGSERPPQPPEPVIREETENRSEETNNADSPEAEIESETETVIATEIAGEETEATPNDDDFDQLFGRSSLNKEVSNASNGSGTPAREEQKTESSPKRAPKDISFDEVLDCWDPFIDDLRKEVPQMLYFQMQRLKPAKLENGDLLLHCNDDFAKQVVEENSRQLGQILGKQLNAFLNIKCKVKKRETTEEESMSPYERFKKLQERDPTIKTLVELFGAELDYNLNQ</sequence>
<keyword evidence="7" id="KW-0862">Zinc</keyword>
<dbReference type="EC" id="2.7.7.7" evidence="11"/>
<keyword evidence="15" id="KW-1185">Reference proteome</keyword>
<dbReference type="Pfam" id="PF13177">
    <property type="entry name" value="DNA_pol3_delta2"/>
    <property type="match status" value="1"/>
</dbReference>
<evidence type="ECO:0000256" key="6">
    <source>
        <dbReference type="ARBA" id="ARBA00022741"/>
    </source>
</evidence>
<dbReference type="InterPro" id="IPR012763">
    <property type="entry name" value="DNA_pol_III_sug/sutau_N"/>
</dbReference>
<dbReference type="CDD" id="cd18137">
    <property type="entry name" value="HLD_clamp_pol_III_gamma_tau"/>
    <property type="match status" value="1"/>
</dbReference>
<evidence type="ECO:0000256" key="9">
    <source>
        <dbReference type="ARBA" id="ARBA00022932"/>
    </source>
</evidence>
<evidence type="ECO:0000256" key="7">
    <source>
        <dbReference type="ARBA" id="ARBA00022833"/>
    </source>
</evidence>
<dbReference type="GO" id="GO:0003887">
    <property type="term" value="F:DNA-directed DNA polymerase activity"/>
    <property type="evidence" value="ECO:0007669"/>
    <property type="project" value="UniProtKB-EC"/>
</dbReference>
<evidence type="ECO:0000256" key="11">
    <source>
        <dbReference type="RuleBase" id="RU364063"/>
    </source>
</evidence>
<comment type="subunit">
    <text evidence="11">DNA polymerase III contains a core (composed of alpha, epsilon and theta chains) that associates with a tau subunit. This core dimerizes to form the POLIII' complex. PolIII' associates with the gamma complex (composed of gamma, delta, delta', psi and chi chains) and with the beta chain to form the complete DNA polymerase III complex.</text>
</comment>
<protein>
    <recommendedName>
        <fullName evidence="11">DNA polymerase III subunit gamma/tau</fullName>
        <ecNumber evidence="11">2.7.7.7</ecNumber>
    </recommendedName>
</protein>
<dbReference type="Pfam" id="PF22608">
    <property type="entry name" value="DNAX_ATPase_lid"/>
    <property type="match status" value="1"/>
</dbReference>
<keyword evidence="8 11" id="KW-0067">ATP-binding</keyword>
<dbReference type="InterPro" id="IPR001270">
    <property type="entry name" value="ClpA/B"/>
</dbReference>
<dbReference type="CDD" id="cd00009">
    <property type="entry name" value="AAA"/>
    <property type="match status" value="1"/>
</dbReference>
<evidence type="ECO:0000256" key="1">
    <source>
        <dbReference type="ARBA" id="ARBA00006360"/>
    </source>
</evidence>
<evidence type="ECO:0000313" key="14">
    <source>
        <dbReference type="EMBL" id="MCW9713708.1"/>
    </source>
</evidence>
<keyword evidence="5" id="KW-0479">Metal-binding</keyword>
<organism evidence="14 15">
    <name type="scientific">Fodinibius salicampi</name>
    <dbReference type="NCBI Taxonomy" id="1920655"/>
    <lineage>
        <taxon>Bacteria</taxon>
        <taxon>Pseudomonadati</taxon>
        <taxon>Balneolota</taxon>
        <taxon>Balneolia</taxon>
        <taxon>Balneolales</taxon>
        <taxon>Balneolaceae</taxon>
        <taxon>Fodinibius</taxon>
    </lineage>
</organism>
<comment type="similarity">
    <text evidence="1 11">Belongs to the DnaX/STICHEL family.</text>
</comment>
<dbReference type="InterPro" id="IPR003593">
    <property type="entry name" value="AAA+_ATPase"/>
</dbReference>
<comment type="function">
    <text evidence="11">DNA polymerase III is a complex, multichain enzyme responsible for most of the replicative synthesis in bacteria. This DNA polymerase also exhibits 3' to 5' exonuclease activity.</text>
</comment>
<dbReference type="InterPro" id="IPR045085">
    <property type="entry name" value="HLD_clamp_pol_III_gamma_tau"/>
</dbReference>
<feature type="compositionally biased region" description="Low complexity" evidence="12">
    <location>
        <begin position="379"/>
        <end position="392"/>
    </location>
</feature>
<accession>A0ABT3Q0R1</accession>
<comment type="caution">
    <text evidence="14">The sequence shown here is derived from an EMBL/GenBank/DDBJ whole genome shotgun (WGS) entry which is preliminary data.</text>
</comment>
<feature type="compositionally biased region" description="Basic and acidic residues" evidence="12">
    <location>
        <begin position="495"/>
        <end position="509"/>
    </location>
</feature>
<dbReference type="RefSeq" id="WP_265790574.1">
    <property type="nucleotide sequence ID" value="NZ_BAABRS010000003.1"/>
</dbReference>